<dbReference type="RefSeq" id="YP_007518386.1">
    <property type="nucleotide sequence ID" value="NC_020489.1"/>
</dbReference>
<proteinExistence type="predicted"/>
<dbReference type="Proteomes" id="UP000007518">
    <property type="component" value="Segment"/>
</dbReference>
<protein>
    <submittedName>
        <fullName evidence="1">Large terminase</fullName>
    </submittedName>
</protein>
<dbReference type="Gene3D" id="3.40.50.300">
    <property type="entry name" value="P-loop containing nucleotide triphosphate hydrolases"/>
    <property type="match status" value="1"/>
</dbReference>
<accession>H6WBK7</accession>
<dbReference type="InterPro" id="IPR005021">
    <property type="entry name" value="Terminase_largesu-like"/>
</dbReference>
<gene>
    <name evidence="1" type="ORF">RcapNL_0004</name>
</gene>
<keyword evidence="2" id="KW-1185">Reference proteome</keyword>
<dbReference type="PANTHER" id="PTHR41287">
    <property type="match status" value="1"/>
</dbReference>
<dbReference type="OrthoDB" id="1044at10239"/>
<dbReference type="InterPro" id="IPR027417">
    <property type="entry name" value="P-loop_NTPase"/>
</dbReference>
<sequence>MSATEALPRFACPDWWERMQQGLPPMASVPVNEDRAQKVVTFFNRLRLPDVAGTPSLAEACGDWFRDILVAFLASEDPETLQAIVWELLCEVPKKNSKTTYAAALGLTALYMEEAPNRKMLLVGPSQAIAGRCFDQARGMIDVDETLKKIFHVSDSDSEITRRKTGTSLAVKTFGTNIVTGEIPVLTIIDELHELGKVPRAAAVMQQIRGGGITKQRGKLLMITTQSDESPAGVWRTELDKARKIRDGRAGPSPIMLPVLYEFPLELQRKQEFWRDKRNWGLVLPNLGLSIDPQALADDYDNNGKATKHAEQIWASQHLNIEIGVGLSAGWLGAQYWEGCVETDLTLDELIERSEVAVQGIDGGGLDDLFAEAVIGRCRETGHWLHWARAFAHPEVFKERPEIAPRLLNFVEDGDLIELGDDDTSGDVRRVAETAARLSAAGLLPEQGAIGVDTTNSAAIQFQMFGAGITYEQLVIVGQDWRLSPAIWGLERMLKQGTFRHCGQPLMAWAAGNAKPEIKGSAVRITKEIAGKAKIDPLMATFNAIMLMLRDPVAAGPQEFEYTGM</sequence>
<organism evidence="1 2">
    <name type="scientific">Rhodobacter phage RcapNL</name>
    <dbReference type="NCBI Taxonomy" id="1131316"/>
    <lineage>
        <taxon>Viruses</taxon>
        <taxon>Duplodnaviria</taxon>
        <taxon>Heunggongvirae</taxon>
        <taxon>Uroviricota</taxon>
        <taxon>Caudoviricetes</taxon>
        <taxon>Capnelvirus</taxon>
        <taxon>Capnelvirus RcapNL</taxon>
    </lineage>
</organism>
<reference evidence="1 2" key="1">
    <citation type="submission" date="2011-11" db="EMBL/GenBank/DDBJ databases">
        <authorList>
            <person name="Hynes A.P."/>
            <person name="Lang A.S."/>
        </authorList>
    </citation>
    <scope>NUCLEOTIDE SEQUENCE [LARGE SCALE GENOMIC DNA]</scope>
</reference>
<evidence type="ECO:0000313" key="2">
    <source>
        <dbReference type="Proteomes" id="UP000007518"/>
    </source>
</evidence>
<dbReference type="KEGG" id="vg:14698209"/>
<dbReference type="PANTHER" id="PTHR41287:SF1">
    <property type="entry name" value="PROTEIN YMFN"/>
    <property type="match status" value="1"/>
</dbReference>
<name>H6WBK7_9CAUD</name>
<dbReference type="EMBL" id="JQ066768">
    <property type="protein sequence ID" value="AFA44844.1"/>
    <property type="molecule type" value="Genomic_DNA"/>
</dbReference>
<evidence type="ECO:0000313" key="1">
    <source>
        <dbReference type="EMBL" id="AFA44844.1"/>
    </source>
</evidence>
<dbReference type="GeneID" id="14698209"/>